<dbReference type="AlphaFoldDB" id="A0A9Q3F9H1"/>
<dbReference type="Proteomes" id="UP000765509">
    <property type="component" value="Unassembled WGS sequence"/>
</dbReference>
<name>A0A9Q3F9H1_9BASI</name>
<keyword evidence="2" id="KW-1185">Reference proteome</keyword>
<sequence length="109" mass="12956">MIRELHGPNPVQIELTGELINKYPELPVSLIKPYSSSDKELFPLINKLPTKIPLLEEGEEKKILKLLKEREYLVRCRNSTQEDEWRLEKNITKAHMLLIRFGHERRPRE</sequence>
<dbReference type="OrthoDB" id="3158924at2759"/>
<dbReference type="EMBL" id="AVOT02040798">
    <property type="protein sequence ID" value="MBW0536028.1"/>
    <property type="molecule type" value="Genomic_DNA"/>
</dbReference>
<accession>A0A9Q3F9H1</accession>
<evidence type="ECO:0000313" key="2">
    <source>
        <dbReference type="Proteomes" id="UP000765509"/>
    </source>
</evidence>
<comment type="caution">
    <text evidence="1">The sequence shown here is derived from an EMBL/GenBank/DDBJ whole genome shotgun (WGS) entry which is preliminary data.</text>
</comment>
<protein>
    <submittedName>
        <fullName evidence="1">Uncharacterized protein</fullName>
    </submittedName>
</protein>
<reference evidence="1" key="1">
    <citation type="submission" date="2021-03" db="EMBL/GenBank/DDBJ databases">
        <title>Draft genome sequence of rust myrtle Austropuccinia psidii MF-1, a brazilian biotype.</title>
        <authorList>
            <person name="Quecine M.C."/>
            <person name="Pachon D.M.R."/>
            <person name="Bonatelli M.L."/>
            <person name="Correr F.H."/>
            <person name="Franceschini L.M."/>
            <person name="Leite T.F."/>
            <person name="Margarido G.R.A."/>
            <person name="Almeida C.A."/>
            <person name="Ferrarezi J.A."/>
            <person name="Labate C.A."/>
        </authorList>
    </citation>
    <scope>NUCLEOTIDE SEQUENCE</scope>
    <source>
        <strain evidence="1">MF-1</strain>
    </source>
</reference>
<organism evidence="1 2">
    <name type="scientific">Austropuccinia psidii MF-1</name>
    <dbReference type="NCBI Taxonomy" id="1389203"/>
    <lineage>
        <taxon>Eukaryota</taxon>
        <taxon>Fungi</taxon>
        <taxon>Dikarya</taxon>
        <taxon>Basidiomycota</taxon>
        <taxon>Pucciniomycotina</taxon>
        <taxon>Pucciniomycetes</taxon>
        <taxon>Pucciniales</taxon>
        <taxon>Sphaerophragmiaceae</taxon>
        <taxon>Austropuccinia</taxon>
    </lineage>
</organism>
<gene>
    <name evidence="1" type="ORF">O181_075743</name>
</gene>
<evidence type="ECO:0000313" key="1">
    <source>
        <dbReference type="EMBL" id="MBW0536028.1"/>
    </source>
</evidence>
<proteinExistence type="predicted"/>